<protein>
    <submittedName>
        <fullName evidence="1">Spy/CpxP family protein refolding chaperone</fullName>
    </submittedName>
</protein>
<dbReference type="Pfam" id="PF13801">
    <property type="entry name" value="Metal_resist"/>
    <property type="match status" value="1"/>
</dbReference>
<dbReference type="EMBL" id="JBHRSV010000005">
    <property type="protein sequence ID" value="MFC2925648.1"/>
    <property type="molecule type" value="Genomic_DNA"/>
</dbReference>
<dbReference type="Gene3D" id="1.20.120.1490">
    <property type="match status" value="1"/>
</dbReference>
<evidence type="ECO:0000313" key="1">
    <source>
        <dbReference type="EMBL" id="MFC2925648.1"/>
    </source>
</evidence>
<gene>
    <name evidence="1" type="ORF">ACFOOR_05985</name>
</gene>
<sequence length="144" mass="15962">MIWRAGLVAFVLGLAGGLVGVWAGLQLSGGQVPPDGSLHQFVHHDLDLSSEQEAQIEALEAEFTRRRQVLEDDMAEARHELGVALMQTGHMTPEVEAQARAFHEAMGRLQIETLNHIVDMRETLTPEQRERFDARLTQALDAGN</sequence>
<organism evidence="1 2">
    <name type="scientific">Hyphobacterium vulgare</name>
    <dbReference type="NCBI Taxonomy" id="1736751"/>
    <lineage>
        <taxon>Bacteria</taxon>
        <taxon>Pseudomonadati</taxon>
        <taxon>Pseudomonadota</taxon>
        <taxon>Alphaproteobacteria</taxon>
        <taxon>Maricaulales</taxon>
        <taxon>Maricaulaceae</taxon>
        <taxon>Hyphobacterium</taxon>
    </lineage>
</organism>
<accession>A0ABV6ZW83</accession>
<proteinExistence type="predicted"/>
<keyword evidence="2" id="KW-1185">Reference proteome</keyword>
<evidence type="ECO:0000313" key="2">
    <source>
        <dbReference type="Proteomes" id="UP001595379"/>
    </source>
</evidence>
<comment type="caution">
    <text evidence="1">The sequence shown here is derived from an EMBL/GenBank/DDBJ whole genome shotgun (WGS) entry which is preliminary data.</text>
</comment>
<reference evidence="2" key="1">
    <citation type="journal article" date="2019" name="Int. J. Syst. Evol. Microbiol.">
        <title>The Global Catalogue of Microorganisms (GCM) 10K type strain sequencing project: providing services to taxonomists for standard genome sequencing and annotation.</title>
        <authorList>
            <consortium name="The Broad Institute Genomics Platform"/>
            <consortium name="The Broad Institute Genome Sequencing Center for Infectious Disease"/>
            <person name="Wu L."/>
            <person name="Ma J."/>
        </authorList>
    </citation>
    <scope>NUCLEOTIDE SEQUENCE [LARGE SCALE GENOMIC DNA]</scope>
    <source>
        <strain evidence="2">KCTC 52487</strain>
    </source>
</reference>
<dbReference type="Proteomes" id="UP001595379">
    <property type="component" value="Unassembled WGS sequence"/>
</dbReference>
<dbReference type="InterPro" id="IPR025961">
    <property type="entry name" value="Metal_resist"/>
</dbReference>
<name>A0ABV6ZW83_9PROT</name>
<dbReference type="RefSeq" id="WP_236957041.1">
    <property type="nucleotide sequence ID" value="NZ_JBHRSV010000005.1"/>
</dbReference>